<accession>Q144T4</accession>
<name>Q144T4_PARXL</name>
<dbReference type="STRING" id="266265.Bxe_A3843"/>
<evidence type="ECO:0000313" key="1">
    <source>
        <dbReference type="EMBL" id="ABE29155.1"/>
    </source>
</evidence>
<dbReference type="AlphaFoldDB" id="Q144T4"/>
<dbReference type="KEGG" id="bxe:Bxe_A3843"/>
<sequence>MAEKSGVSLGDAAFLRDLWIGLGAARLLDVAEPVFRARAFGNGGLRPSRDQFTIDELIAPFHPVPDGFLFSQPFRLGCHGTVIDRRSGTSTDAYAGNPRAALVGFGPYDDLKLAIRNSACRHRFLLCSVRDRHSARLLPARAHHAVIPSPPTAGYSAWFRRGEA</sequence>
<keyword evidence="2" id="KW-1185">Reference proteome</keyword>
<protein>
    <submittedName>
        <fullName evidence="1">Uncharacterized protein</fullName>
    </submittedName>
</protein>
<organism evidence="1 2">
    <name type="scientific">Paraburkholderia xenovorans (strain LB400)</name>
    <dbReference type="NCBI Taxonomy" id="266265"/>
    <lineage>
        <taxon>Bacteria</taxon>
        <taxon>Pseudomonadati</taxon>
        <taxon>Pseudomonadota</taxon>
        <taxon>Betaproteobacteria</taxon>
        <taxon>Burkholderiales</taxon>
        <taxon>Burkholderiaceae</taxon>
        <taxon>Paraburkholderia</taxon>
    </lineage>
</organism>
<dbReference type="EMBL" id="CP000270">
    <property type="protein sequence ID" value="ABE29155.1"/>
    <property type="molecule type" value="Genomic_DNA"/>
</dbReference>
<proteinExistence type="predicted"/>
<gene>
    <name evidence="1" type="ORF">Bxe_A3843</name>
</gene>
<reference evidence="1 2" key="1">
    <citation type="journal article" date="2006" name="Proc. Natl. Acad. Sci. U.S.A.">
        <title>Burkholderia xenovorans LB400 harbors a multi-replicon, 9.73-Mbp genome shaped for versatility.</title>
        <authorList>
            <person name="Chain P.S."/>
            <person name="Denef V.J."/>
            <person name="Konstantinidis K.T."/>
            <person name="Vergez L.M."/>
            <person name="Agullo L."/>
            <person name="Reyes V.L."/>
            <person name="Hauser L."/>
            <person name="Cordova M."/>
            <person name="Gomez L."/>
            <person name="Gonzalez M."/>
            <person name="Land M."/>
            <person name="Lao V."/>
            <person name="Larimer F."/>
            <person name="LiPuma J.J."/>
            <person name="Mahenthiralingam E."/>
            <person name="Malfatti S.A."/>
            <person name="Marx C.J."/>
            <person name="Parnell J.J."/>
            <person name="Ramette A."/>
            <person name="Richardson P."/>
            <person name="Seeger M."/>
            <person name="Smith D."/>
            <person name="Spilker T."/>
            <person name="Sul W.J."/>
            <person name="Tsoi T.V."/>
            <person name="Ulrich L.E."/>
            <person name="Zhulin I.B."/>
            <person name="Tiedje J.M."/>
        </authorList>
    </citation>
    <scope>NUCLEOTIDE SEQUENCE [LARGE SCALE GENOMIC DNA]</scope>
    <source>
        <strain evidence="1 2">LB400</strain>
    </source>
</reference>
<evidence type="ECO:0000313" key="2">
    <source>
        <dbReference type="Proteomes" id="UP000001817"/>
    </source>
</evidence>
<dbReference type="Proteomes" id="UP000001817">
    <property type="component" value="Chromosome 1"/>
</dbReference>